<proteinExistence type="predicted"/>
<name>B4VNY1_9CYAN</name>
<evidence type="ECO:0000313" key="2">
    <source>
        <dbReference type="Proteomes" id="UP000003835"/>
    </source>
</evidence>
<keyword evidence="2" id="KW-1185">Reference proteome</keyword>
<dbReference type="STRING" id="118168.MC7420_4595"/>
<dbReference type="AlphaFoldDB" id="B4VNY1"/>
<dbReference type="HOGENOM" id="CLU_3307931_0_0_3"/>
<sequence length="39" mass="4417">MIGLCLISVYVWCVDNQDMFSTSANIALMSLLELQRLKP</sequence>
<organism evidence="1 2">
    <name type="scientific">Coleofasciculus chthonoplastes PCC 7420</name>
    <dbReference type="NCBI Taxonomy" id="118168"/>
    <lineage>
        <taxon>Bacteria</taxon>
        <taxon>Bacillati</taxon>
        <taxon>Cyanobacteriota</taxon>
        <taxon>Cyanophyceae</taxon>
        <taxon>Coleofasciculales</taxon>
        <taxon>Coleofasciculaceae</taxon>
        <taxon>Coleofasciculus</taxon>
    </lineage>
</organism>
<reference evidence="1 2" key="1">
    <citation type="submission" date="2008-07" db="EMBL/GenBank/DDBJ databases">
        <authorList>
            <person name="Tandeau de Marsac N."/>
            <person name="Ferriera S."/>
            <person name="Johnson J."/>
            <person name="Kravitz S."/>
            <person name="Beeson K."/>
            <person name="Sutton G."/>
            <person name="Rogers Y.-H."/>
            <person name="Friedman R."/>
            <person name="Frazier M."/>
            <person name="Venter J.C."/>
        </authorList>
    </citation>
    <scope>NUCLEOTIDE SEQUENCE [LARGE SCALE GENOMIC DNA]</scope>
    <source>
        <strain evidence="1 2">PCC 7420</strain>
    </source>
</reference>
<accession>B4VNY1</accession>
<gene>
    <name evidence="1" type="ORF">MC7420_4595</name>
</gene>
<dbReference type="EMBL" id="DS989846">
    <property type="protein sequence ID" value="EDX76339.1"/>
    <property type="molecule type" value="Genomic_DNA"/>
</dbReference>
<protein>
    <submittedName>
        <fullName evidence="1">Uncharacterized protein</fullName>
    </submittedName>
</protein>
<evidence type="ECO:0000313" key="1">
    <source>
        <dbReference type="EMBL" id="EDX76339.1"/>
    </source>
</evidence>
<dbReference type="Proteomes" id="UP000003835">
    <property type="component" value="Unassembled WGS sequence"/>
</dbReference>